<dbReference type="EMBL" id="AP024597">
    <property type="protein sequence ID" value="BCU70219.1"/>
    <property type="molecule type" value="Genomic_DNA"/>
</dbReference>
<dbReference type="RefSeq" id="WP_225905618.1">
    <property type="nucleotide sequence ID" value="NZ_AP024597.1"/>
</dbReference>
<feature type="compositionally biased region" description="Basic and acidic residues" evidence="1">
    <location>
        <begin position="91"/>
        <end position="111"/>
    </location>
</feature>
<name>A0A8D5U6I1_9CREN</name>
<protein>
    <submittedName>
        <fullName evidence="2">Uncharacterized protein</fullName>
    </submittedName>
</protein>
<feature type="region of interest" description="Disordered" evidence="1">
    <location>
        <begin position="91"/>
        <end position="118"/>
    </location>
</feature>
<reference evidence="2 3" key="1">
    <citation type="submission" date="2021-04" db="EMBL/GenBank/DDBJ databases">
        <title>Complete genome sequence of Stygiolobus sp. KN-1.</title>
        <authorList>
            <person name="Nakamura K."/>
            <person name="Sakai H."/>
            <person name="Kurosawa N."/>
        </authorList>
    </citation>
    <scope>NUCLEOTIDE SEQUENCE [LARGE SCALE GENOMIC DNA]</scope>
    <source>
        <strain evidence="2 3">KN-1</strain>
    </source>
</reference>
<proteinExistence type="predicted"/>
<organism evidence="2 3">
    <name type="scientific">Stygiolobus caldivivus</name>
    <dbReference type="NCBI Taxonomy" id="2824673"/>
    <lineage>
        <taxon>Archaea</taxon>
        <taxon>Thermoproteota</taxon>
        <taxon>Thermoprotei</taxon>
        <taxon>Sulfolobales</taxon>
        <taxon>Sulfolobaceae</taxon>
        <taxon>Stygiolobus</taxon>
    </lineage>
</organism>
<keyword evidence="3" id="KW-1185">Reference proteome</keyword>
<accession>A0A8D5U6I1</accession>
<evidence type="ECO:0000256" key="1">
    <source>
        <dbReference type="SAM" id="MobiDB-lite"/>
    </source>
</evidence>
<sequence>MEPFYFKSYDKIVGVAHNEKELESEIMRIGAVDPACVNWHLEQGHIVSWLKYIGNNTLAEMLKGVKDYREALARIRDYVVMRDTKFEAPKYEKPKRLETKQEPQRKPEFSRQRIRGRF</sequence>
<gene>
    <name evidence="2" type="ORF">KN1_15160</name>
</gene>
<dbReference type="Proteomes" id="UP000825123">
    <property type="component" value="Chromosome"/>
</dbReference>
<evidence type="ECO:0000313" key="2">
    <source>
        <dbReference type="EMBL" id="BCU70219.1"/>
    </source>
</evidence>
<dbReference type="AlphaFoldDB" id="A0A8D5U6I1"/>
<evidence type="ECO:0000313" key="3">
    <source>
        <dbReference type="Proteomes" id="UP000825123"/>
    </source>
</evidence>
<dbReference type="GeneID" id="66163233"/>
<dbReference type="KEGG" id="csty:KN1_15160"/>